<dbReference type="EMBL" id="CAFBSA010000006">
    <property type="protein sequence ID" value="CAB5141498.1"/>
    <property type="molecule type" value="Genomic_DNA"/>
</dbReference>
<protein>
    <submittedName>
        <fullName evidence="1">Unannotated protein</fullName>
    </submittedName>
</protein>
<name>A0A6J6P3T6_9ZZZZ</name>
<gene>
    <name evidence="1" type="ORF">UFOPK2592_00347</name>
    <name evidence="2" type="ORF">UFOPK4442_00088</name>
</gene>
<dbReference type="EMBL" id="CAEZXU010000014">
    <property type="protein sequence ID" value="CAB4693456.1"/>
    <property type="molecule type" value="Genomic_DNA"/>
</dbReference>
<proteinExistence type="predicted"/>
<accession>A0A6J6P3T6</accession>
<dbReference type="AlphaFoldDB" id="A0A6J6P3T6"/>
<reference evidence="1" key="1">
    <citation type="submission" date="2020-05" db="EMBL/GenBank/DDBJ databases">
        <authorList>
            <person name="Chiriac C."/>
            <person name="Salcher M."/>
            <person name="Ghai R."/>
            <person name="Kavagutti S V."/>
        </authorList>
    </citation>
    <scope>NUCLEOTIDE SEQUENCE</scope>
</reference>
<organism evidence="1">
    <name type="scientific">freshwater metagenome</name>
    <dbReference type="NCBI Taxonomy" id="449393"/>
    <lineage>
        <taxon>unclassified sequences</taxon>
        <taxon>metagenomes</taxon>
        <taxon>ecological metagenomes</taxon>
    </lineage>
</organism>
<sequence length="166" mass="17773">MCAPTLITQTPPASLATRSCSFSRSQSESVFSISRRISVTRAATSVLLPAPSMIVVLSLVITTRRALPNIEISICSSFKPTSADITWPPVRIAMSCNIDLRRSPKPGALTAADANVPRIRFTTKVERASPSTSSAIIKSGLLACATFSRTGSTSERAEIFDPEIKM</sequence>
<evidence type="ECO:0000313" key="1">
    <source>
        <dbReference type="EMBL" id="CAB4693456.1"/>
    </source>
</evidence>
<evidence type="ECO:0000313" key="2">
    <source>
        <dbReference type="EMBL" id="CAB5141498.1"/>
    </source>
</evidence>